<sequence>MTVTQSPIWKTGVISAAFVELPVSKQQPEPVAQQPSSQPGHEAPYMTPVSRDVASLVAQRNTRNKRLSRRQIDSSELAVKACQKLRNQTASTKCKSQIGDRLIDFATDLIVSTWPSDTVSRKMVRHFISEAVRRSCTSYALLQLAVYYCSLAREWANNRRKDDPNALVDCATLGCGRRVFLAALVVAHKYHIDRSFGATAWSKISCLPSKQIVAMELDLLKALDWKVHVPYLKFAEWCHSTLDLSSLLVAKESSGTEFAHVAAVPSVQMLTPDNSPVS</sequence>
<dbReference type="RefSeq" id="XP_024665707.1">
    <property type="nucleotide sequence ID" value="XM_024809939.1"/>
</dbReference>
<evidence type="ECO:0000256" key="1">
    <source>
        <dbReference type="SAM" id="MobiDB-lite"/>
    </source>
</evidence>
<dbReference type="PANTHER" id="PTHR15615:SF36">
    <property type="entry name" value="PHO85 CYCLIN-5"/>
    <property type="match status" value="1"/>
</dbReference>
<name>A0A2T0FLB1_9ASCO</name>
<evidence type="ECO:0000313" key="2">
    <source>
        <dbReference type="EMBL" id="PRT55762.1"/>
    </source>
</evidence>
<accession>A0A2T0FLB1</accession>
<dbReference type="GO" id="GO:0005634">
    <property type="term" value="C:nucleus"/>
    <property type="evidence" value="ECO:0007669"/>
    <property type="project" value="TreeGrafter"/>
</dbReference>
<dbReference type="Proteomes" id="UP000238350">
    <property type="component" value="Unassembled WGS sequence"/>
</dbReference>
<dbReference type="EMBL" id="NDIQ01000022">
    <property type="protein sequence ID" value="PRT55762.1"/>
    <property type="molecule type" value="Genomic_DNA"/>
</dbReference>
<dbReference type="GO" id="GO:0019901">
    <property type="term" value="F:protein kinase binding"/>
    <property type="evidence" value="ECO:0007669"/>
    <property type="project" value="InterPro"/>
</dbReference>
<dbReference type="AlphaFoldDB" id="A0A2T0FLB1"/>
<dbReference type="GeneID" id="36517130"/>
<gene>
    <name evidence="2" type="ORF">B9G98_03382</name>
</gene>
<dbReference type="GO" id="GO:0000307">
    <property type="term" value="C:cyclin-dependent protein kinase holoenzyme complex"/>
    <property type="evidence" value="ECO:0007669"/>
    <property type="project" value="TreeGrafter"/>
</dbReference>
<reference evidence="2 3" key="1">
    <citation type="submission" date="2017-04" db="EMBL/GenBank/DDBJ databases">
        <title>Genome sequencing of [Candida] sorbophila.</title>
        <authorList>
            <person name="Ahn J.O."/>
        </authorList>
    </citation>
    <scope>NUCLEOTIDE SEQUENCE [LARGE SCALE GENOMIC DNA]</scope>
    <source>
        <strain evidence="2 3">DS02</strain>
    </source>
</reference>
<dbReference type="InterPro" id="IPR036915">
    <property type="entry name" value="Cyclin-like_sf"/>
</dbReference>
<keyword evidence="3" id="KW-1185">Reference proteome</keyword>
<dbReference type="GO" id="GO:0016538">
    <property type="term" value="F:cyclin-dependent protein serine/threonine kinase regulator activity"/>
    <property type="evidence" value="ECO:0007669"/>
    <property type="project" value="TreeGrafter"/>
</dbReference>
<dbReference type="CDD" id="cd20557">
    <property type="entry name" value="CYCLIN_ScPCL1-like"/>
    <property type="match status" value="1"/>
</dbReference>
<evidence type="ECO:0000313" key="3">
    <source>
        <dbReference type="Proteomes" id="UP000238350"/>
    </source>
</evidence>
<dbReference type="InterPro" id="IPR013922">
    <property type="entry name" value="Cyclin_PHO80-like"/>
</dbReference>
<dbReference type="OrthoDB" id="286814at2759"/>
<protein>
    <submittedName>
        <fullName evidence="2">G1/S-specific cyclin pas1</fullName>
    </submittedName>
</protein>
<organism evidence="2 3">
    <name type="scientific">Wickerhamiella sorbophila</name>
    <dbReference type="NCBI Taxonomy" id="45607"/>
    <lineage>
        <taxon>Eukaryota</taxon>
        <taxon>Fungi</taxon>
        <taxon>Dikarya</taxon>
        <taxon>Ascomycota</taxon>
        <taxon>Saccharomycotina</taxon>
        <taxon>Dipodascomycetes</taxon>
        <taxon>Dipodascales</taxon>
        <taxon>Trichomonascaceae</taxon>
        <taxon>Wickerhamiella</taxon>
    </lineage>
</organism>
<dbReference type="SUPFAM" id="SSF47954">
    <property type="entry name" value="Cyclin-like"/>
    <property type="match status" value="1"/>
</dbReference>
<dbReference type="Gene3D" id="1.10.472.10">
    <property type="entry name" value="Cyclin-like"/>
    <property type="match status" value="1"/>
</dbReference>
<comment type="caution">
    <text evidence="2">The sequence shown here is derived from an EMBL/GenBank/DDBJ whole genome shotgun (WGS) entry which is preliminary data.</text>
</comment>
<dbReference type="PANTHER" id="PTHR15615">
    <property type="match status" value="1"/>
</dbReference>
<feature type="region of interest" description="Disordered" evidence="1">
    <location>
        <begin position="25"/>
        <end position="44"/>
    </location>
</feature>
<proteinExistence type="predicted"/>
<dbReference type="STRING" id="45607.A0A2T0FLB1"/>